<evidence type="ECO:0000313" key="2">
    <source>
        <dbReference type="EMBL" id="CEK82763.1"/>
    </source>
</evidence>
<feature type="coiled-coil region" evidence="1">
    <location>
        <begin position="95"/>
        <end position="129"/>
    </location>
</feature>
<feature type="non-terminal residue" evidence="2">
    <location>
        <position position="1"/>
    </location>
</feature>
<protein>
    <submittedName>
        <fullName evidence="2">Uncharacterized protein</fullName>
    </submittedName>
</protein>
<proteinExistence type="predicted"/>
<accession>A0A0B7APH8</accession>
<sequence length="154" mass="18385">QEQIRKIETDLKNISEKQEKTVKLYDKRMNSFESKVQAITDAESHLKESWHLQQTKMKEQTSKHKKQSQTFTQDFNAVLENIQELNTRVFLLEDQVLIESQMEFLENKIKLLEENSKNLTAKLETNEIMFEEFTRTTEETFENMSSIQGREFEN</sequence>
<gene>
    <name evidence="2" type="primary">ORF133440</name>
</gene>
<name>A0A0B7APH8_9EUPU</name>
<dbReference type="AlphaFoldDB" id="A0A0B7APH8"/>
<organism evidence="2">
    <name type="scientific">Arion vulgaris</name>
    <dbReference type="NCBI Taxonomy" id="1028688"/>
    <lineage>
        <taxon>Eukaryota</taxon>
        <taxon>Metazoa</taxon>
        <taxon>Spiralia</taxon>
        <taxon>Lophotrochozoa</taxon>
        <taxon>Mollusca</taxon>
        <taxon>Gastropoda</taxon>
        <taxon>Heterobranchia</taxon>
        <taxon>Euthyneura</taxon>
        <taxon>Panpulmonata</taxon>
        <taxon>Eupulmonata</taxon>
        <taxon>Stylommatophora</taxon>
        <taxon>Helicina</taxon>
        <taxon>Arionoidea</taxon>
        <taxon>Arionidae</taxon>
        <taxon>Arion</taxon>
    </lineage>
</organism>
<keyword evidence="1" id="KW-0175">Coiled coil</keyword>
<dbReference type="EMBL" id="HACG01035898">
    <property type="protein sequence ID" value="CEK82763.1"/>
    <property type="molecule type" value="Transcribed_RNA"/>
</dbReference>
<feature type="non-terminal residue" evidence="2">
    <location>
        <position position="154"/>
    </location>
</feature>
<reference evidence="2" key="1">
    <citation type="submission" date="2014-12" db="EMBL/GenBank/DDBJ databases">
        <title>Insight into the proteome of Arion vulgaris.</title>
        <authorList>
            <person name="Aradska J."/>
            <person name="Bulat T."/>
            <person name="Smidak R."/>
            <person name="Sarate P."/>
            <person name="Gangsoo J."/>
            <person name="Sialana F."/>
            <person name="Bilban M."/>
            <person name="Lubec G."/>
        </authorList>
    </citation>
    <scope>NUCLEOTIDE SEQUENCE</scope>
    <source>
        <tissue evidence="2">Skin</tissue>
    </source>
</reference>
<evidence type="ECO:0000256" key="1">
    <source>
        <dbReference type="SAM" id="Coils"/>
    </source>
</evidence>